<dbReference type="RefSeq" id="WP_203921629.1">
    <property type="nucleotide sequence ID" value="NZ_BONZ01000062.1"/>
</dbReference>
<keyword evidence="2 4" id="KW-0238">DNA-binding</keyword>
<dbReference type="SUPFAM" id="SSF48498">
    <property type="entry name" value="Tetracyclin repressor-like, C-terminal domain"/>
    <property type="match status" value="1"/>
</dbReference>
<comment type="caution">
    <text evidence="8">The sequence shown here is derived from an EMBL/GenBank/DDBJ whole genome shotgun (WGS) entry which is preliminary data.</text>
</comment>
<gene>
    <name evidence="8" type="ORF">Raf01_62650</name>
</gene>
<evidence type="ECO:0000256" key="3">
    <source>
        <dbReference type="ARBA" id="ARBA00023163"/>
    </source>
</evidence>
<dbReference type="InterPro" id="IPR036388">
    <property type="entry name" value="WH-like_DNA-bd_sf"/>
</dbReference>
<dbReference type="InterPro" id="IPR036390">
    <property type="entry name" value="WH_DNA-bd_sf"/>
</dbReference>
<feature type="compositionally biased region" description="Low complexity" evidence="5">
    <location>
        <begin position="75"/>
        <end position="85"/>
    </location>
</feature>
<dbReference type="PANTHER" id="PTHR30055">
    <property type="entry name" value="HTH-TYPE TRANSCRIPTIONAL REGULATOR RUTR"/>
    <property type="match status" value="1"/>
</dbReference>
<keyword evidence="1" id="KW-0805">Transcription regulation</keyword>
<proteinExistence type="predicted"/>
<organism evidence="8 9">
    <name type="scientific">Rugosimonospora africana</name>
    <dbReference type="NCBI Taxonomy" id="556532"/>
    <lineage>
        <taxon>Bacteria</taxon>
        <taxon>Bacillati</taxon>
        <taxon>Actinomycetota</taxon>
        <taxon>Actinomycetes</taxon>
        <taxon>Micromonosporales</taxon>
        <taxon>Micromonosporaceae</taxon>
        <taxon>Rugosimonospora</taxon>
    </lineage>
</organism>
<feature type="domain" description="HTH tetR-type" evidence="7">
    <location>
        <begin position="98"/>
        <end position="158"/>
    </location>
</feature>
<name>A0A8J3QWD4_9ACTN</name>
<evidence type="ECO:0000256" key="5">
    <source>
        <dbReference type="SAM" id="MobiDB-lite"/>
    </source>
</evidence>
<dbReference type="InterPro" id="IPR004111">
    <property type="entry name" value="Repressor_TetR_C"/>
</dbReference>
<dbReference type="InterPro" id="IPR001647">
    <property type="entry name" value="HTH_TetR"/>
</dbReference>
<dbReference type="SMART" id="SM00345">
    <property type="entry name" value="HTH_GNTR"/>
    <property type="match status" value="1"/>
</dbReference>
<protein>
    <submittedName>
        <fullName evidence="8">GntR family transcriptional regulator</fullName>
    </submittedName>
</protein>
<evidence type="ECO:0000259" key="7">
    <source>
        <dbReference type="PROSITE" id="PS50977"/>
    </source>
</evidence>
<dbReference type="InterPro" id="IPR036271">
    <property type="entry name" value="Tet_transcr_reg_TetR-rel_C_sf"/>
</dbReference>
<sequence length="319" mass="35004">MSGPGPAYLRIVEEIRTRITVGELRQGDRIPSARQIRQEWGVAIATATKVHATLRQEGLTRVVPGTGTVVAAVPAAPASPDTTAPPRRRATTRESGRPVSRQRIVRAAIEIADAEGMAEVSMRRIASEFSVATMSLYRHVASKDDLIVHMIDAALGEQAFPTPVPEGWRAGLEQIGRAVWAVFNRHPWLAPAMSITRPQPTPNAVAVTDRVLHALEDTGLGMEDRLYVHLMLFTFVRGVATALEPEAEARRETGITDRQWTNSQEALLRQVSPAESPLLHMALQDDFDLDLAKLFEFGLTRLLDGIEAHLRPAAFTPGR</sequence>
<feature type="region of interest" description="Disordered" evidence="5">
    <location>
        <begin position="75"/>
        <end position="99"/>
    </location>
</feature>
<dbReference type="PROSITE" id="PS50977">
    <property type="entry name" value="HTH_TETR_2"/>
    <property type="match status" value="1"/>
</dbReference>
<dbReference type="Gene3D" id="1.10.357.10">
    <property type="entry name" value="Tetracycline Repressor, domain 2"/>
    <property type="match status" value="1"/>
</dbReference>
<dbReference type="Pfam" id="PF02909">
    <property type="entry name" value="TetR_C_1"/>
    <property type="match status" value="1"/>
</dbReference>
<evidence type="ECO:0000256" key="4">
    <source>
        <dbReference type="PROSITE-ProRule" id="PRU00335"/>
    </source>
</evidence>
<dbReference type="Gene3D" id="1.10.10.10">
    <property type="entry name" value="Winged helix-like DNA-binding domain superfamily/Winged helix DNA-binding domain"/>
    <property type="match status" value="1"/>
</dbReference>
<evidence type="ECO:0000259" key="6">
    <source>
        <dbReference type="PROSITE" id="PS50949"/>
    </source>
</evidence>
<evidence type="ECO:0000256" key="2">
    <source>
        <dbReference type="ARBA" id="ARBA00023125"/>
    </source>
</evidence>
<evidence type="ECO:0000313" key="8">
    <source>
        <dbReference type="EMBL" id="GIH18093.1"/>
    </source>
</evidence>
<dbReference type="GO" id="GO:0045892">
    <property type="term" value="P:negative regulation of DNA-templated transcription"/>
    <property type="evidence" value="ECO:0007669"/>
    <property type="project" value="InterPro"/>
</dbReference>
<dbReference type="GO" id="GO:0003700">
    <property type="term" value="F:DNA-binding transcription factor activity"/>
    <property type="evidence" value="ECO:0007669"/>
    <property type="project" value="InterPro"/>
</dbReference>
<accession>A0A8J3QWD4</accession>
<dbReference type="Proteomes" id="UP000642748">
    <property type="component" value="Unassembled WGS sequence"/>
</dbReference>
<dbReference type="CDD" id="cd07377">
    <property type="entry name" value="WHTH_GntR"/>
    <property type="match status" value="1"/>
</dbReference>
<dbReference type="SUPFAM" id="SSF46689">
    <property type="entry name" value="Homeodomain-like"/>
    <property type="match status" value="1"/>
</dbReference>
<dbReference type="AlphaFoldDB" id="A0A8J3QWD4"/>
<dbReference type="EMBL" id="BONZ01000062">
    <property type="protein sequence ID" value="GIH18093.1"/>
    <property type="molecule type" value="Genomic_DNA"/>
</dbReference>
<evidence type="ECO:0000313" key="9">
    <source>
        <dbReference type="Proteomes" id="UP000642748"/>
    </source>
</evidence>
<feature type="domain" description="HTH gntR-type" evidence="6">
    <location>
        <begin position="5"/>
        <end position="73"/>
    </location>
</feature>
<reference evidence="8" key="1">
    <citation type="submission" date="2021-01" db="EMBL/GenBank/DDBJ databases">
        <title>Whole genome shotgun sequence of Rugosimonospora africana NBRC 104875.</title>
        <authorList>
            <person name="Komaki H."/>
            <person name="Tamura T."/>
        </authorList>
    </citation>
    <scope>NUCLEOTIDE SEQUENCE</scope>
    <source>
        <strain evidence="8">NBRC 104875</strain>
    </source>
</reference>
<dbReference type="InterPro" id="IPR009057">
    <property type="entry name" value="Homeodomain-like_sf"/>
</dbReference>
<dbReference type="SUPFAM" id="SSF46785">
    <property type="entry name" value="Winged helix' DNA-binding domain"/>
    <property type="match status" value="1"/>
</dbReference>
<dbReference type="InterPro" id="IPR000524">
    <property type="entry name" value="Tscrpt_reg_HTH_GntR"/>
</dbReference>
<feature type="DNA-binding region" description="H-T-H motif" evidence="4">
    <location>
        <begin position="121"/>
        <end position="140"/>
    </location>
</feature>
<dbReference type="GO" id="GO:0000976">
    <property type="term" value="F:transcription cis-regulatory region binding"/>
    <property type="evidence" value="ECO:0007669"/>
    <property type="project" value="TreeGrafter"/>
</dbReference>
<dbReference type="InterPro" id="IPR050109">
    <property type="entry name" value="HTH-type_TetR-like_transc_reg"/>
</dbReference>
<dbReference type="PROSITE" id="PS50949">
    <property type="entry name" value="HTH_GNTR"/>
    <property type="match status" value="1"/>
</dbReference>
<dbReference type="Pfam" id="PF00440">
    <property type="entry name" value="TetR_N"/>
    <property type="match status" value="1"/>
</dbReference>
<evidence type="ECO:0000256" key="1">
    <source>
        <dbReference type="ARBA" id="ARBA00023015"/>
    </source>
</evidence>
<dbReference type="Pfam" id="PF00392">
    <property type="entry name" value="GntR"/>
    <property type="match status" value="1"/>
</dbReference>
<dbReference type="PANTHER" id="PTHR30055:SF151">
    <property type="entry name" value="TRANSCRIPTIONAL REGULATORY PROTEIN"/>
    <property type="match status" value="1"/>
</dbReference>
<keyword evidence="3" id="KW-0804">Transcription</keyword>
<keyword evidence="9" id="KW-1185">Reference proteome</keyword>
<dbReference type="Gene3D" id="1.10.10.60">
    <property type="entry name" value="Homeodomain-like"/>
    <property type="match status" value="1"/>
</dbReference>